<accession>X1D1V2</accession>
<proteinExistence type="predicted"/>
<evidence type="ECO:0000313" key="1">
    <source>
        <dbReference type="EMBL" id="GAG99082.1"/>
    </source>
</evidence>
<protein>
    <submittedName>
        <fullName evidence="1">Uncharacterized protein</fullName>
    </submittedName>
</protein>
<comment type="caution">
    <text evidence="1">The sequence shown here is derived from an EMBL/GenBank/DDBJ whole genome shotgun (WGS) entry which is preliminary data.</text>
</comment>
<reference evidence="1" key="1">
    <citation type="journal article" date="2014" name="Front. Microbiol.">
        <title>High frequency of phylogenetically diverse reductive dehalogenase-homologous genes in deep subseafloor sedimentary metagenomes.</title>
        <authorList>
            <person name="Kawai M."/>
            <person name="Futagami T."/>
            <person name="Toyoda A."/>
            <person name="Takaki Y."/>
            <person name="Nishi S."/>
            <person name="Hori S."/>
            <person name="Arai W."/>
            <person name="Tsubouchi T."/>
            <person name="Morono Y."/>
            <person name="Uchiyama I."/>
            <person name="Ito T."/>
            <person name="Fujiyama A."/>
            <person name="Inagaki F."/>
            <person name="Takami H."/>
        </authorList>
    </citation>
    <scope>NUCLEOTIDE SEQUENCE</scope>
    <source>
        <strain evidence="1">Expedition CK06-06</strain>
    </source>
</reference>
<dbReference type="AlphaFoldDB" id="X1D1V2"/>
<sequence>VEGRAALSLHMLMSSVEQAEQLLGCSLQTLETLKPAADSPPHMRLIHN</sequence>
<organism evidence="1">
    <name type="scientific">marine sediment metagenome</name>
    <dbReference type="NCBI Taxonomy" id="412755"/>
    <lineage>
        <taxon>unclassified sequences</taxon>
        <taxon>metagenomes</taxon>
        <taxon>ecological metagenomes</taxon>
    </lineage>
</organism>
<feature type="non-terminal residue" evidence="1">
    <location>
        <position position="1"/>
    </location>
</feature>
<dbReference type="EMBL" id="BART01026619">
    <property type="protein sequence ID" value="GAG99082.1"/>
    <property type="molecule type" value="Genomic_DNA"/>
</dbReference>
<name>X1D1V2_9ZZZZ</name>
<gene>
    <name evidence="1" type="ORF">S01H4_47422</name>
</gene>